<keyword evidence="6" id="KW-1185">Reference proteome</keyword>
<protein>
    <submittedName>
        <fullName evidence="5">Sugar hydrolase</fullName>
    </submittedName>
</protein>
<dbReference type="InterPro" id="IPR001764">
    <property type="entry name" value="Glyco_hydro_3_N"/>
</dbReference>
<gene>
    <name evidence="5" type="ORF">N803_15625</name>
</gene>
<evidence type="ECO:0000256" key="1">
    <source>
        <dbReference type="ARBA" id="ARBA00005336"/>
    </source>
</evidence>
<feature type="domain" description="Glycoside hydrolase family 3 N-terminal" evidence="4">
    <location>
        <begin position="43"/>
        <end position="332"/>
    </location>
</feature>
<accession>A0A0A0JNQ8</accession>
<reference evidence="5 6" key="1">
    <citation type="submission" date="2013-08" db="EMBL/GenBank/DDBJ databases">
        <title>The genome sequence of Knoellia subterranea.</title>
        <authorList>
            <person name="Zhu W."/>
            <person name="Wang G."/>
        </authorList>
    </citation>
    <scope>NUCLEOTIDE SEQUENCE [LARGE SCALE GENOMIC DNA]</scope>
    <source>
        <strain evidence="5 6">KCTC 19937</strain>
    </source>
</reference>
<evidence type="ECO:0000256" key="3">
    <source>
        <dbReference type="ARBA" id="ARBA00023295"/>
    </source>
</evidence>
<dbReference type="InterPro" id="IPR036962">
    <property type="entry name" value="Glyco_hydro_3_N_sf"/>
</dbReference>
<dbReference type="PANTHER" id="PTHR30480">
    <property type="entry name" value="BETA-HEXOSAMINIDASE-RELATED"/>
    <property type="match status" value="1"/>
</dbReference>
<dbReference type="eggNOG" id="COG1472">
    <property type="taxonomic scope" value="Bacteria"/>
</dbReference>
<proteinExistence type="inferred from homology"/>
<evidence type="ECO:0000256" key="2">
    <source>
        <dbReference type="ARBA" id="ARBA00022801"/>
    </source>
</evidence>
<dbReference type="PANTHER" id="PTHR30480:SF16">
    <property type="entry name" value="GLYCOSIDE HYDROLASE FAMILY 3 DOMAIN PROTEIN"/>
    <property type="match status" value="1"/>
</dbReference>
<dbReference type="Gene3D" id="3.20.20.300">
    <property type="entry name" value="Glycoside hydrolase, family 3, N-terminal domain"/>
    <property type="match status" value="1"/>
</dbReference>
<sequence>MNGSADTARSSHRSPDLRALALAVVQPGFVGLTPPDWLRRELDAGLGGVALFARNIDTLEQVDALTTAIHAARPGALIAVDEEAGDVTRLEHSTGSSWPGNLALGVVDDEALTEAVAREIGVLLDSVGIDLVYAPVADVNNNPANPVIGVRSFGADARLVARHTGAWVRGIQSAGVLACAKHFPGHGDTAVDSHLGLPEVDFIAPDDAVLQPFRAAIEAGTVSIMSAHIVVRGLDDRPSTLSHRVLVDLLRGQLGFGGLALSDGMEMGGITGAMSLQQGCVRAIAAGIDLLCIGGGLADEDTVLTVVDELVSAVHSGRLDEARLADAASRVQWAAEERQRLRAAAEAGTESASTGGAGAEAVRTGGVGTESIVSPRARAAVHKPAGLDAARRAVVVRGPVRAFDRLTAPVIVELVAPSNIAVGHETRSGISAAAIEHWPGLTPLRADTEEAVARAVAGTNPSDRVWLVVRDPRRRAWMEAALDRVLADHPDAVVIDTGWPGWTAPEGTTHVVTHGAARVTADAVVSLLTEG</sequence>
<organism evidence="5 6">
    <name type="scientific">Knoellia subterranea KCTC 19937</name>
    <dbReference type="NCBI Taxonomy" id="1385521"/>
    <lineage>
        <taxon>Bacteria</taxon>
        <taxon>Bacillati</taxon>
        <taxon>Actinomycetota</taxon>
        <taxon>Actinomycetes</taxon>
        <taxon>Micrococcales</taxon>
        <taxon>Intrasporangiaceae</taxon>
        <taxon>Knoellia</taxon>
    </lineage>
</organism>
<dbReference type="GO" id="GO:0005975">
    <property type="term" value="P:carbohydrate metabolic process"/>
    <property type="evidence" value="ECO:0007669"/>
    <property type="project" value="InterPro"/>
</dbReference>
<comment type="similarity">
    <text evidence="1">Belongs to the glycosyl hydrolase 3 family.</text>
</comment>
<keyword evidence="2 5" id="KW-0378">Hydrolase</keyword>
<dbReference type="GO" id="GO:0004553">
    <property type="term" value="F:hydrolase activity, hydrolyzing O-glycosyl compounds"/>
    <property type="evidence" value="ECO:0007669"/>
    <property type="project" value="InterPro"/>
</dbReference>
<dbReference type="OrthoDB" id="9805821at2"/>
<dbReference type="STRING" id="1385521.N803_15625"/>
<dbReference type="InterPro" id="IPR017853">
    <property type="entry name" value="GH"/>
</dbReference>
<dbReference type="SUPFAM" id="SSF51445">
    <property type="entry name" value="(Trans)glycosidases"/>
    <property type="match status" value="1"/>
</dbReference>
<dbReference type="GO" id="GO:0009254">
    <property type="term" value="P:peptidoglycan turnover"/>
    <property type="evidence" value="ECO:0007669"/>
    <property type="project" value="TreeGrafter"/>
</dbReference>
<dbReference type="Pfam" id="PF00933">
    <property type="entry name" value="Glyco_hydro_3"/>
    <property type="match status" value="1"/>
</dbReference>
<dbReference type="AlphaFoldDB" id="A0A0A0JNQ8"/>
<dbReference type="InterPro" id="IPR050226">
    <property type="entry name" value="NagZ_Beta-hexosaminidase"/>
</dbReference>
<keyword evidence="3" id="KW-0326">Glycosidase</keyword>
<name>A0A0A0JNQ8_9MICO</name>
<dbReference type="Proteomes" id="UP000030011">
    <property type="component" value="Unassembled WGS sequence"/>
</dbReference>
<evidence type="ECO:0000313" key="5">
    <source>
        <dbReference type="EMBL" id="KGN37261.1"/>
    </source>
</evidence>
<evidence type="ECO:0000313" key="6">
    <source>
        <dbReference type="Proteomes" id="UP000030011"/>
    </source>
</evidence>
<evidence type="ECO:0000259" key="4">
    <source>
        <dbReference type="Pfam" id="PF00933"/>
    </source>
</evidence>
<dbReference type="RefSeq" id="WP_052112212.1">
    <property type="nucleotide sequence ID" value="NZ_AVPK01000006.1"/>
</dbReference>
<comment type="caution">
    <text evidence="5">The sequence shown here is derived from an EMBL/GenBank/DDBJ whole genome shotgun (WGS) entry which is preliminary data.</text>
</comment>
<dbReference type="EMBL" id="AVPK01000006">
    <property type="protein sequence ID" value="KGN37261.1"/>
    <property type="molecule type" value="Genomic_DNA"/>
</dbReference>